<comment type="caution">
    <text evidence="2">The sequence shown here is derived from an EMBL/GenBank/DDBJ whole genome shotgun (WGS) entry which is preliminary data.</text>
</comment>
<dbReference type="EMBL" id="JARQZJ010000096">
    <property type="protein sequence ID" value="KAK9885608.1"/>
    <property type="molecule type" value="Genomic_DNA"/>
</dbReference>
<protein>
    <submittedName>
        <fullName evidence="2">Uncharacterized protein</fullName>
    </submittedName>
</protein>
<reference evidence="2 3" key="1">
    <citation type="submission" date="2023-03" db="EMBL/GenBank/DDBJ databases">
        <title>Genome insight into feeding habits of ladybird beetles.</title>
        <authorList>
            <person name="Li H.-S."/>
            <person name="Huang Y.-H."/>
            <person name="Pang H."/>
        </authorList>
    </citation>
    <scope>NUCLEOTIDE SEQUENCE [LARGE SCALE GENOMIC DNA]</scope>
    <source>
        <strain evidence="2">SYSU_2023b</strain>
        <tissue evidence="2">Whole body</tissue>
    </source>
</reference>
<accession>A0AAW1US20</accession>
<sequence length="156" mass="17756">MNKRGKDKAARSEIHTNNIYAYLSIEEQHMDAINDDENDENENKVSGTTLKVTKCKPPPLVLHGRINHHKMLNILQSRNNNSKPEIIPSKVSKFIPAPLPQVSAWETRKASPEKKKEDSFINSSSPTGKNKSEFISLSREFKTLNSLRDINKFFPV</sequence>
<feature type="compositionally biased region" description="Polar residues" evidence="1">
    <location>
        <begin position="120"/>
        <end position="131"/>
    </location>
</feature>
<organism evidence="2 3">
    <name type="scientific">Henosepilachna vigintioctopunctata</name>
    <dbReference type="NCBI Taxonomy" id="420089"/>
    <lineage>
        <taxon>Eukaryota</taxon>
        <taxon>Metazoa</taxon>
        <taxon>Ecdysozoa</taxon>
        <taxon>Arthropoda</taxon>
        <taxon>Hexapoda</taxon>
        <taxon>Insecta</taxon>
        <taxon>Pterygota</taxon>
        <taxon>Neoptera</taxon>
        <taxon>Endopterygota</taxon>
        <taxon>Coleoptera</taxon>
        <taxon>Polyphaga</taxon>
        <taxon>Cucujiformia</taxon>
        <taxon>Coccinelloidea</taxon>
        <taxon>Coccinellidae</taxon>
        <taxon>Epilachninae</taxon>
        <taxon>Epilachnini</taxon>
        <taxon>Henosepilachna</taxon>
    </lineage>
</organism>
<feature type="region of interest" description="Disordered" evidence="1">
    <location>
        <begin position="105"/>
        <end position="131"/>
    </location>
</feature>
<gene>
    <name evidence="2" type="ORF">WA026_012372</name>
</gene>
<evidence type="ECO:0000256" key="1">
    <source>
        <dbReference type="SAM" id="MobiDB-lite"/>
    </source>
</evidence>
<dbReference type="AlphaFoldDB" id="A0AAW1US20"/>
<evidence type="ECO:0000313" key="2">
    <source>
        <dbReference type="EMBL" id="KAK9885608.1"/>
    </source>
</evidence>
<keyword evidence="3" id="KW-1185">Reference proteome</keyword>
<dbReference type="Proteomes" id="UP001431783">
    <property type="component" value="Unassembled WGS sequence"/>
</dbReference>
<evidence type="ECO:0000313" key="3">
    <source>
        <dbReference type="Proteomes" id="UP001431783"/>
    </source>
</evidence>
<name>A0AAW1US20_9CUCU</name>
<proteinExistence type="predicted"/>
<feature type="compositionally biased region" description="Basic and acidic residues" evidence="1">
    <location>
        <begin position="106"/>
        <end position="119"/>
    </location>
</feature>